<dbReference type="OrthoDB" id="302840at2759"/>
<protein>
    <submittedName>
        <fullName evidence="1">Uncharacterized protein</fullName>
    </submittedName>
</protein>
<comment type="caution">
    <text evidence="1">The sequence shown here is derived from an EMBL/GenBank/DDBJ whole genome shotgun (WGS) entry which is preliminary data.</text>
</comment>
<dbReference type="AlphaFoldDB" id="A0A8S1U742"/>
<accession>A0A8S1U742</accession>
<proteinExistence type="predicted"/>
<dbReference type="Proteomes" id="UP000683925">
    <property type="component" value="Unassembled WGS sequence"/>
</dbReference>
<sequence length="566" mass="66619">MNIFSERSSSRYTQRQFVSECQTPSKDSYGYISVSKELNIPLISVGKQSTSCQRKQMKLFDSPYLNDNTNSTLSSHNSKNEVDILSKLMNWEKMQGNPKFIPLKRQHNLLPRPEHQKNQNLMFQDNNQKEHAKYLNQQTVQQQAPKSYLLHKPLQLDVEMKESEYNQMESLGPHNTIQNQHELNQYIISVAKTNNRILPKLQLPEKNEKPILKQNFHRQKRFYSVIDNLQALKFGDQDDSVIDDNEQQQFRKRKSQFKKYQLRKRIIVVLAVIRISGQYRQILKERAQYSTGLDQQKSVFQKYIDQFRTKNLQYHQKDFAEGIFKKLNSSILEKKYIKECQEISMLQESVQKDIKKQRFCQLVLLLLQSLEIATKQNVLPPVIVHLLNLNFFKSSTSQSCLFVSKRACYYTTFVCKITRQQQLIIATEYLMFQSIIPNIFSIFKDMKIKDIEHNNQTLSYLSALAQMVQILFVDYFKDLQLVKNRNVNPIQRILKLNIDENTGFGESEIIISQKINTDESVIIENGFDKSSILELQDSKPYWDQKIKSRFAKIVSNIEKHILIQNN</sequence>
<keyword evidence="2" id="KW-1185">Reference proteome</keyword>
<evidence type="ECO:0000313" key="1">
    <source>
        <dbReference type="EMBL" id="CAD8160985.1"/>
    </source>
</evidence>
<organism evidence="1 2">
    <name type="scientific">Paramecium octaurelia</name>
    <dbReference type="NCBI Taxonomy" id="43137"/>
    <lineage>
        <taxon>Eukaryota</taxon>
        <taxon>Sar</taxon>
        <taxon>Alveolata</taxon>
        <taxon>Ciliophora</taxon>
        <taxon>Intramacronucleata</taxon>
        <taxon>Oligohymenophorea</taxon>
        <taxon>Peniculida</taxon>
        <taxon>Parameciidae</taxon>
        <taxon>Paramecium</taxon>
    </lineage>
</organism>
<dbReference type="EMBL" id="CAJJDP010000039">
    <property type="protein sequence ID" value="CAD8160985.1"/>
    <property type="molecule type" value="Genomic_DNA"/>
</dbReference>
<dbReference type="OMA" id="LSKLMNW"/>
<gene>
    <name evidence="1" type="ORF">POCTA_138.1.T0390136</name>
</gene>
<reference evidence="1" key="1">
    <citation type="submission" date="2021-01" db="EMBL/GenBank/DDBJ databases">
        <authorList>
            <consortium name="Genoscope - CEA"/>
            <person name="William W."/>
        </authorList>
    </citation>
    <scope>NUCLEOTIDE SEQUENCE</scope>
</reference>
<evidence type="ECO:0000313" key="2">
    <source>
        <dbReference type="Proteomes" id="UP000683925"/>
    </source>
</evidence>
<name>A0A8S1U742_PAROT</name>